<dbReference type="Gene3D" id="3.40.50.300">
    <property type="entry name" value="P-loop containing nucleotide triphosphate hydrolases"/>
    <property type="match status" value="1"/>
</dbReference>
<sequence>MKRKYAVFTILFSLLLQLTILSFPVITGQLIDLLTASNWEGYVVLLIGICVIPIAQGLLEWGRAFSLTNWSEHRAARLRSRLLSRALQVPIQFFSTSKTGEVVTRSTDDVQQATDHEKMKLEMVEHCAVFLLISVVLWRLNPVLMVIVLLGGLLYMLQTKFIAPRLSQVYARNMGTRDLYNEYVREGIQILPLTIISGKTEWERRKLSQVVQQSRAVEEHTSRLSWMNEAVLKTIEAIITGLIYGSAAYLLLKQQITIGYLVTAISLYFPLIQTFGVASQWVHRYKKYRISSFRIAEVLELSPDTYQQGAVPPEKIERIDFNQVAFSYPGREPILKNVSFTLERGKVIAIVGLSGGGKSTICELLLKLHAPNSGSITVNANHKLADMEGTSWRQKVAYAEQQMFLFTETLRYNLTYGSSQAPFQQVVELAKQLGIHRFIEQREKGYDTPVSNDLSGFSGGQKQKMSLMRTLLKSGPQLLILDEPTSALDYLSEKQLMSAIYKRKESFATLIIAHRLSTILNADTILVLKDGEIVESGTHAELMSSKGHYFSLYEYESMHKSQVDVLEFVKE</sequence>
<keyword evidence="2" id="KW-0813">Transport</keyword>
<dbReference type="InterPro" id="IPR036640">
    <property type="entry name" value="ABC1_TM_sf"/>
</dbReference>
<dbReference type="InterPro" id="IPR027417">
    <property type="entry name" value="P-loop_NTPase"/>
</dbReference>
<dbReference type="InterPro" id="IPR039421">
    <property type="entry name" value="Type_1_exporter"/>
</dbReference>
<feature type="transmembrane region" description="Helical" evidence="8">
    <location>
        <begin position="258"/>
        <end position="282"/>
    </location>
</feature>
<dbReference type="PROSITE" id="PS50893">
    <property type="entry name" value="ABC_TRANSPORTER_2"/>
    <property type="match status" value="1"/>
</dbReference>
<keyword evidence="3 8" id="KW-0812">Transmembrane</keyword>
<keyword evidence="12" id="KW-1185">Reference proteome</keyword>
<evidence type="ECO:0000313" key="12">
    <source>
        <dbReference type="Proteomes" id="UP000300879"/>
    </source>
</evidence>
<keyword evidence="6 8" id="KW-1133">Transmembrane helix</keyword>
<dbReference type="RefSeq" id="WP_138224231.1">
    <property type="nucleotide sequence ID" value="NZ_CP040396.1"/>
</dbReference>
<feature type="domain" description="ABC transmembrane type-1" evidence="10">
    <location>
        <begin position="7"/>
        <end position="287"/>
    </location>
</feature>
<feature type="transmembrane region" description="Helical" evidence="8">
    <location>
        <begin position="230"/>
        <end position="252"/>
    </location>
</feature>
<dbReference type="InterPro" id="IPR011527">
    <property type="entry name" value="ABC1_TM_dom"/>
</dbReference>
<dbReference type="SMART" id="SM00382">
    <property type="entry name" value="AAA"/>
    <property type="match status" value="1"/>
</dbReference>
<evidence type="ECO:0000259" key="10">
    <source>
        <dbReference type="PROSITE" id="PS50929"/>
    </source>
</evidence>
<evidence type="ECO:0000259" key="9">
    <source>
        <dbReference type="PROSITE" id="PS50893"/>
    </source>
</evidence>
<comment type="subcellular location">
    <subcellularLocation>
        <location evidence="1">Cell membrane</location>
        <topology evidence="1">Multi-pass membrane protein</topology>
    </subcellularLocation>
</comment>
<evidence type="ECO:0000313" key="11">
    <source>
        <dbReference type="EMBL" id="QCT01114.1"/>
    </source>
</evidence>
<dbReference type="PANTHER" id="PTHR43394:SF1">
    <property type="entry name" value="ATP-BINDING CASSETTE SUB-FAMILY B MEMBER 10, MITOCHONDRIAL"/>
    <property type="match status" value="1"/>
</dbReference>
<dbReference type="EMBL" id="CP040396">
    <property type="protein sequence ID" value="QCT01114.1"/>
    <property type="molecule type" value="Genomic_DNA"/>
</dbReference>
<name>A0A4V1G3G5_9BACL</name>
<keyword evidence="5" id="KW-0067">ATP-binding</keyword>
<evidence type="ECO:0000256" key="3">
    <source>
        <dbReference type="ARBA" id="ARBA00022692"/>
    </source>
</evidence>
<dbReference type="InterPro" id="IPR003593">
    <property type="entry name" value="AAA+_ATPase"/>
</dbReference>
<dbReference type="GO" id="GO:0015421">
    <property type="term" value="F:ABC-type oligopeptide transporter activity"/>
    <property type="evidence" value="ECO:0007669"/>
    <property type="project" value="TreeGrafter"/>
</dbReference>
<dbReference type="SUPFAM" id="SSF52540">
    <property type="entry name" value="P-loop containing nucleoside triphosphate hydrolases"/>
    <property type="match status" value="1"/>
</dbReference>
<dbReference type="Pfam" id="PF00664">
    <property type="entry name" value="ABC_membrane"/>
    <property type="match status" value="1"/>
</dbReference>
<evidence type="ECO:0000256" key="5">
    <source>
        <dbReference type="ARBA" id="ARBA00022840"/>
    </source>
</evidence>
<feature type="transmembrane region" description="Helical" evidence="8">
    <location>
        <begin position="41"/>
        <end position="59"/>
    </location>
</feature>
<feature type="domain" description="ABC transporter" evidence="9">
    <location>
        <begin position="319"/>
        <end position="555"/>
    </location>
</feature>
<dbReference type="InterPro" id="IPR003439">
    <property type="entry name" value="ABC_transporter-like_ATP-bd"/>
</dbReference>
<proteinExistence type="predicted"/>
<evidence type="ECO:0000256" key="8">
    <source>
        <dbReference type="SAM" id="Phobius"/>
    </source>
</evidence>
<evidence type="ECO:0000256" key="1">
    <source>
        <dbReference type="ARBA" id="ARBA00004651"/>
    </source>
</evidence>
<dbReference type="GO" id="GO:0005737">
    <property type="term" value="C:cytoplasm"/>
    <property type="evidence" value="ECO:0007669"/>
    <property type="project" value="UniProtKB-ARBA"/>
</dbReference>
<dbReference type="PROSITE" id="PS50929">
    <property type="entry name" value="ABC_TM1F"/>
    <property type="match status" value="1"/>
</dbReference>
<dbReference type="Pfam" id="PF00005">
    <property type="entry name" value="ABC_tran"/>
    <property type="match status" value="1"/>
</dbReference>
<organism evidence="11 12">
    <name type="scientific">Paenibacillus algicola</name>
    <dbReference type="NCBI Taxonomy" id="2565926"/>
    <lineage>
        <taxon>Bacteria</taxon>
        <taxon>Bacillati</taxon>
        <taxon>Bacillota</taxon>
        <taxon>Bacilli</taxon>
        <taxon>Bacillales</taxon>
        <taxon>Paenibacillaceae</taxon>
        <taxon>Paenibacillus</taxon>
    </lineage>
</organism>
<accession>A0A4V1G3G5</accession>
<dbReference type="GO" id="GO:0005524">
    <property type="term" value="F:ATP binding"/>
    <property type="evidence" value="ECO:0007669"/>
    <property type="project" value="UniProtKB-KW"/>
</dbReference>
<dbReference type="GO" id="GO:0016887">
    <property type="term" value="F:ATP hydrolysis activity"/>
    <property type="evidence" value="ECO:0007669"/>
    <property type="project" value="InterPro"/>
</dbReference>
<dbReference type="PANTHER" id="PTHR43394">
    <property type="entry name" value="ATP-DEPENDENT PERMEASE MDL1, MITOCHONDRIAL"/>
    <property type="match status" value="1"/>
</dbReference>
<dbReference type="Gene3D" id="1.20.1560.10">
    <property type="entry name" value="ABC transporter type 1, transmembrane domain"/>
    <property type="match status" value="1"/>
</dbReference>
<keyword evidence="7 8" id="KW-0472">Membrane</keyword>
<evidence type="ECO:0000256" key="2">
    <source>
        <dbReference type="ARBA" id="ARBA00022448"/>
    </source>
</evidence>
<keyword evidence="4" id="KW-0547">Nucleotide-binding</keyword>
<dbReference type="OrthoDB" id="9770415at2"/>
<dbReference type="FunFam" id="3.40.50.300:FF:000604">
    <property type="entry name" value="ABC transporter B family member 28"/>
    <property type="match status" value="1"/>
</dbReference>
<dbReference type="SUPFAM" id="SSF90123">
    <property type="entry name" value="ABC transporter transmembrane region"/>
    <property type="match status" value="1"/>
</dbReference>
<dbReference type="AlphaFoldDB" id="A0A4V1G3G5"/>
<evidence type="ECO:0000256" key="6">
    <source>
        <dbReference type="ARBA" id="ARBA00022989"/>
    </source>
</evidence>
<reference evidence="11 12" key="1">
    <citation type="submission" date="2019-05" db="EMBL/GenBank/DDBJ databases">
        <authorList>
            <person name="Chen C."/>
        </authorList>
    </citation>
    <scope>NUCLEOTIDE SEQUENCE [LARGE SCALE GENOMIC DNA]</scope>
    <source>
        <strain evidence="11 12">HB172198</strain>
    </source>
</reference>
<evidence type="ECO:0000256" key="4">
    <source>
        <dbReference type="ARBA" id="ARBA00022741"/>
    </source>
</evidence>
<dbReference type="KEGG" id="palo:E6C60_0391"/>
<evidence type="ECO:0000256" key="7">
    <source>
        <dbReference type="ARBA" id="ARBA00023136"/>
    </source>
</evidence>
<protein>
    <submittedName>
        <fullName evidence="11">Bacteriocin-processing peptidase</fullName>
    </submittedName>
</protein>
<dbReference type="Proteomes" id="UP000300879">
    <property type="component" value="Chromosome"/>
</dbReference>
<dbReference type="CDD" id="cd07346">
    <property type="entry name" value="ABC_6TM_exporters"/>
    <property type="match status" value="1"/>
</dbReference>
<gene>
    <name evidence="11" type="ORF">E6C60_0391</name>
</gene>
<dbReference type="GO" id="GO:0005886">
    <property type="term" value="C:plasma membrane"/>
    <property type="evidence" value="ECO:0007669"/>
    <property type="project" value="UniProtKB-SubCell"/>
</dbReference>